<proteinExistence type="predicted"/>
<evidence type="ECO:0000259" key="1">
    <source>
        <dbReference type="Pfam" id="PF10601"/>
    </source>
</evidence>
<dbReference type="Proteomes" id="UP000028045">
    <property type="component" value="Unassembled WGS sequence"/>
</dbReference>
<organism evidence="2 3">
    <name type="scientific">Stachybotrys chartarum (strain CBS 109288 / IBT 7711)</name>
    <name type="common">Toxic black mold</name>
    <name type="synonym">Stilbospora chartarum</name>
    <dbReference type="NCBI Taxonomy" id="1280523"/>
    <lineage>
        <taxon>Eukaryota</taxon>
        <taxon>Fungi</taxon>
        <taxon>Dikarya</taxon>
        <taxon>Ascomycota</taxon>
        <taxon>Pezizomycotina</taxon>
        <taxon>Sordariomycetes</taxon>
        <taxon>Hypocreomycetidae</taxon>
        <taxon>Hypocreales</taxon>
        <taxon>Stachybotryaceae</taxon>
        <taxon>Stachybotrys</taxon>
    </lineage>
</organism>
<sequence length="210" mass="22888">MSVNHDSGSLSLATTSPAHVTPLVRNEPSNDLIVTRPPHIEDGSFPEVVASVPVHGWKTSSDNTPDASRPILLSEDSKEVLERGTSEHRSNRTISLPGLDGNKGSVYGTDATVTPLHLLGDQSDIVDCPFCRRRTETRVKLTASTATHAAAFGLFVTTLGGVVAPYKRHWKNNSLTDIMIRRRRRLLGLLTISEKSPDSQQLMACPLEDE</sequence>
<name>A0A084BC37_STACB</name>
<accession>A0A084BC37</accession>
<evidence type="ECO:0000313" key="2">
    <source>
        <dbReference type="EMBL" id="KEY75116.1"/>
    </source>
</evidence>
<gene>
    <name evidence="2" type="ORF">S7711_01570</name>
</gene>
<reference evidence="2 3" key="1">
    <citation type="journal article" date="2014" name="BMC Genomics">
        <title>Comparative genome sequencing reveals chemotype-specific gene clusters in the toxigenic black mold Stachybotrys.</title>
        <authorList>
            <person name="Semeiks J."/>
            <person name="Borek D."/>
            <person name="Otwinowski Z."/>
            <person name="Grishin N.V."/>
        </authorList>
    </citation>
    <scope>NUCLEOTIDE SEQUENCE [LARGE SCALE GENOMIC DNA]</scope>
    <source>
        <strain evidence="3">CBS 109288 / IBT 7711</strain>
    </source>
</reference>
<dbReference type="OrthoDB" id="5599753at2759"/>
<protein>
    <recommendedName>
        <fullName evidence="1">LITAF domain-containing protein</fullName>
    </recommendedName>
</protein>
<dbReference type="InterPro" id="IPR006629">
    <property type="entry name" value="LITAF"/>
</dbReference>
<keyword evidence="3" id="KW-1185">Reference proteome</keyword>
<dbReference type="Pfam" id="PF10601">
    <property type="entry name" value="zf-LITAF-like"/>
    <property type="match status" value="1"/>
</dbReference>
<dbReference type="EMBL" id="KL647400">
    <property type="protein sequence ID" value="KEY75116.1"/>
    <property type="molecule type" value="Genomic_DNA"/>
</dbReference>
<feature type="domain" description="LITAF" evidence="1">
    <location>
        <begin position="122"/>
        <end position="170"/>
    </location>
</feature>
<dbReference type="HOGENOM" id="CLU_1310815_0_0_1"/>
<dbReference type="AlphaFoldDB" id="A0A084BC37"/>
<evidence type="ECO:0000313" key="3">
    <source>
        <dbReference type="Proteomes" id="UP000028045"/>
    </source>
</evidence>